<dbReference type="EMBL" id="CM039426">
    <property type="protein sequence ID" value="KAI4357344.1"/>
    <property type="molecule type" value="Genomic_DNA"/>
</dbReference>
<accession>A0ACB9Q8K5</accession>
<proteinExistence type="predicted"/>
<sequence>MVEQQTSREGHSIPDAYRARHRVSVRRNTEKSALSRLSPSRRNRRKFSGYVLQLLELFSGPNLLVPI</sequence>
<reference evidence="1 2" key="1">
    <citation type="journal article" date="2022" name="DNA Res.">
        <title>Chromosomal-level genome assembly of the orchid tree Bauhinia variegata (Leguminosae; Cercidoideae) supports the allotetraploid origin hypothesis of Bauhinia.</title>
        <authorList>
            <person name="Zhong Y."/>
            <person name="Chen Y."/>
            <person name="Zheng D."/>
            <person name="Pang J."/>
            <person name="Liu Y."/>
            <person name="Luo S."/>
            <person name="Meng S."/>
            <person name="Qian L."/>
            <person name="Wei D."/>
            <person name="Dai S."/>
            <person name="Zhou R."/>
        </authorList>
    </citation>
    <scope>NUCLEOTIDE SEQUENCE [LARGE SCALE GENOMIC DNA]</scope>
    <source>
        <strain evidence="1">BV-YZ2020</strain>
    </source>
</reference>
<name>A0ACB9Q8K5_BAUVA</name>
<evidence type="ECO:0000313" key="2">
    <source>
        <dbReference type="Proteomes" id="UP000828941"/>
    </source>
</evidence>
<gene>
    <name evidence="1" type="ORF">L6164_001300</name>
</gene>
<protein>
    <submittedName>
        <fullName evidence="1">Uncharacterized protein</fullName>
    </submittedName>
</protein>
<comment type="caution">
    <text evidence="1">The sequence shown here is derived from an EMBL/GenBank/DDBJ whole genome shotgun (WGS) entry which is preliminary data.</text>
</comment>
<dbReference type="Proteomes" id="UP000828941">
    <property type="component" value="Chromosome 1"/>
</dbReference>
<evidence type="ECO:0000313" key="1">
    <source>
        <dbReference type="EMBL" id="KAI4357344.1"/>
    </source>
</evidence>
<organism evidence="1 2">
    <name type="scientific">Bauhinia variegata</name>
    <name type="common">Purple orchid tree</name>
    <name type="synonym">Phanera variegata</name>
    <dbReference type="NCBI Taxonomy" id="167791"/>
    <lineage>
        <taxon>Eukaryota</taxon>
        <taxon>Viridiplantae</taxon>
        <taxon>Streptophyta</taxon>
        <taxon>Embryophyta</taxon>
        <taxon>Tracheophyta</taxon>
        <taxon>Spermatophyta</taxon>
        <taxon>Magnoliopsida</taxon>
        <taxon>eudicotyledons</taxon>
        <taxon>Gunneridae</taxon>
        <taxon>Pentapetalae</taxon>
        <taxon>rosids</taxon>
        <taxon>fabids</taxon>
        <taxon>Fabales</taxon>
        <taxon>Fabaceae</taxon>
        <taxon>Cercidoideae</taxon>
        <taxon>Cercideae</taxon>
        <taxon>Bauhiniinae</taxon>
        <taxon>Bauhinia</taxon>
    </lineage>
</organism>
<keyword evidence="2" id="KW-1185">Reference proteome</keyword>